<evidence type="ECO:0000256" key="7">
    <source>
        <dbReference type="SAM" id="MobiDB-lite"/>
    </source>
</evidence>
<dbReference type="Proteomes" id="UP000612746">
    <property type="component" value="Unassembled WGS sequence"/>
</dbReference>
<evidence type="ECO:0000313" key="10">
    <source>
        <dbReference type="Proteomes" id="UP000612746"/>
    </source>
</evidence>
<reference evidence="9" key="1">
    <citation type="submission" date="2020-12" db="EMBL/GenBank/DDBJ databases">
        <title>Metabolic potential, ecology and presence of endohyphal bacteria is reflected in genomic diversity of Mucoromycotina.</title>
        <authorList>
            <person name="Muszewska A."/>
            <person name="Okrasinska A."/>
            <person name="Steczkiewicz K."/>
            <person name="Drgas O."/>
            <person name="Orlowska M."/>
            <person name="Perlinska-Lenart U."/>
            <person name="Aleksandrzak-Piekarczyk T."/>
            <person name="Szatraj K."/>
            <person name="Zielenkiewicz U."/>
            <person name="Pilsyk S."/>
            <person name="Malc E."/>
            <person name="Mieczkowski P."/>
            <person name="Kruszewska J.S."/>
            <person name="Biernat P."/>
            <person name="Pawlowska J."/>
        </authorList>
    </citation>
    <scope>NUCLEOTIDE SEQUENCE</scope>
    <source>
        <strain evidence="9">WA0000051536</strain>
    </source>
</reference>
<comment type="caution">
    <text evidence="9">The sequence shown here is derived from an EMBL/GenBank/DDBJ whole genome shotgun (WGS) entry which is preliminary data.</text>
</comment>
<feature type="coiled-coil region" evidence="6">
    <location>
        <begin position="221"/>
        <end position="395"/>
    </location>
</feature>
<sequence>MSASAEELETLQNELNALRLEKEKESQKEKDVMRGLVAKIQALTNENKQLQDITKIEQSPVSTSTNTINSNVNTTNDDINSKADSTMQHDTENVHIESKVTLEIENSTLRSELSKMQAQLLELQDELNTTRSVNEELNNRYRNMEQSSNGQVKDLEGLAEQQRSTIQDLETELIALREENNQYKIATSDDSARATQAKEDSEMKITIEDLSAQVTLKDRELHSLQSDLSELKKSQAESEERGKKYIAVLNKTKKQILKLEKEKAEAAEELSLFKTALSDTKEDLAQALKRLAERDSEVATQASRITQQQSEITNSLRERKEANEALMELRDELQLKQAEYESSQSHVEDLEMKVRESERQLDELNDKIAALDEQLSNSEARRERLQENEKLLIQRNADQISGMQQKLETVSNGAKAEKDKLEHMKTVFEKKAAEDSADIDKLKNDLDSAMSQSQEMLKLASQRTDEVKFAQRQKEELATALTKAQDNSKLLSSKVENLTEELNQLKNWAAAIRKEKEDIEKQLEESKVKEMHVKSLNKTLKEEIKKVTRATPVSQVAFSPSSSRSSSPITKVSSPPGTYGMQEDLSTRTKIVNADSNGTQSSAKTPLNMEYLKHVVIGFMENKQARTQLIPVLSMLLQLSPEDIKRLQTAG</sequence>
<accession>A0A8H7Q8V7</accession>
<keyword evidence="10" id="KW-1185">Reference proteome</keyword>
<evidence type="ECO:0000256" key="6">
    <source>
        <dbReference type="SAM" id="Coils"/>
    </source>
</evidence>
<comment type="subcellular location">
    <subcellularLocation>
        <location evidence="2">Cytoplasm</location>
    </subcellularLocation>
    <subcellularLocation>
        <location evidence="1">Endomembrane system</location>
        <topology evidence="1">Peripheral membrane protein</topology>
    </subcellularLocation>
</comment>
<dbReference type="SMART" id="SM00755">
    <property type="entry name" value="Grip"/>
    <property type="match status" value="1"/>
</dbReference>
<evidence type="ECO:0000256" key="2">
    <source>
        <dbReference type="ARBA" id="ARBA00004496"/>
    </source>
</evidence>
<dbReference type="GO" id="GO:0005794">
    <property type="term" value="C:Golgi apparatus"/>
    <property type="evidence" value="ECO:0007669"/>
    <property type="project" value="TreeGrafter"/>
</dbReference>
<keyword evidence="5" id="KW-0472">Membrane</keyword>
<feature type="domain" description="GRIP" evidence="8">
    <location>
        <begin position="602"/>
        <end position="650"/>
    </location>
</feature>
<evidence type="ECO:0000259" key="8">
    <source>
        <dbReference type="PROSITE" id="PS50913"/>
    </source>
</evidence>
<evidence type="ECO:0000313" key="9">
    <source>
        <dbReference type="EMBL" id="KAG2187690.1"/>
    </source>
</evidence>
<feature type="compositionally biased region" description="Low complexity" evidence="7">
    <location>
        <begin position="555"/>
        <end position="576"/>
    </location>
</feature>
<evidence type="ECO:0000256" key="3">
    <source>
        <dbReference type="ARBA" id="ARBA00022490"/>
    </source>
</evidence>
<organism evidence="9 10">
    <name type="scientific">Umbelopsis vinacea</name>
    <dbReference type="NCBI Taxonomy" id="44442"/>
    <lineage>
        <taxon>Eukaryota</taxon>
        <taxon>Fungi</taxon>
        <taxon>Fungi incertae sedis</taxon>
        <taxon>Mucoromycota</taxon>
        <taxon>Mucoromycotina</taxon>
        <taxon>Umbelopsidomycetes</taxon>
        <taxon>Umbelopsidales</taxon>
        <taxon>Umbelopsidaceae</taxon>
        <taxon>Umbelopsis</taxon>
    </lineage>
</organism>
<feature type="coiled-coil region" evidence="6">
    <location>
        <begin position="1"/>
        <end position="53"/>
    </location>
</feature>
<feature type="coiled-coil region" evidence="6">
    <location>
        <begin position="99"/>
        <end position="186"/>
    </location>
</feature>
<dbReference type="Pfam" id="PF01465">
    <property type="entry name" value="GRIP"/>
    <property type="match status" value="1"/>
</dbReference>
<dbReference type="EMBL" id="JAEPRA010000003">
    <property type="protein sequence ID" value="KAG2187690.1"/>
    <property type="molecule type" value="Genomic_DNA"/>
</dbReference>
<dbReference type="PROSITE" id="PS50913">
    <property type="entry name" value="GRIP"/>
    <property type="match status" value="1"/>
</dbReference>
<proteinExistence type="predicted"/>
<dbReference type="InterPro" id="IPR000237">
    <property type="entry name" value="GRIP_dom"/>
</dbReference>
<dbReference type="PANTHER" id="PTHR23157">
    <property type="entry name" value="GRIP AND COILED-COIL DOMAIN-CONTAINING PROTEIN 1"/>
    <property type="match status" value="1"/>
</dbReference>
<feature type="compositionally biased region" description="Low complexity" evidence="7">
    <location>
        <begin position="61"/>
        <end position="78"/>
    </location>
</feature>
<dbReference type="AlphaFoldDB" id="A0A8H7Q8V7"/>
<evidence type="ECO:0000256" key="1">
    <source>
        <dbReference type="ARBA" id="ARBA00004184"/>
    </source>
</evidence>
<gene>
    <name evidence="9" type="ORF">INT44_005380</name>
</gene>
<keyword evidence="3" id="KW-0963">Cytoplasm</keyword>
<feature type="coiled-coil region" evidence="6">
    <location>
        <begin position="432"/>
        <end position="529"/>
    </location>
</feature>
<dbReference type="InterPro" id="IPR051952">
    <property type="entry name" value="Golgi-autophagy_related"/>
</dbReference>
<protein>
    <recommendedName>
        <fullName evidence="8">GRIP domain-containing protein</fullName>
    </recommendedName>
</protein>
<evidence type="ECO:0000256" key="5">
    <source>
        <dbReference type="ARBA" id="ARBA00023136"/>
    </source>
</evidence>
<keyword evidence="4 6" id="KW-0175">Coiled coil</keyword>
<feature type="region of interest" description="Disordered" evidence="7">
    <location>
        <begin position="61"/>
        <end position="80"/>
    </location>
</feature>
<dbReference type="OrthoDB" id="1926336at2759"/>
<name>A0A8H7Q8V7_9FUNG</name>
<dbReference type="PANTHER" id="PTHR23157:SF25">
    <property type="entry name" value="GRIP AND COILED-COIL DOMAIN-CONTAINING PROTEIN 1"/>
    <property type="match status" value="1"/>
</dbReference>
<evidence type="ECO:0000256" key="4">
    <source>
        <dbReference type="ARBA" id="ARBA00023054"/>
    </source>
</evidence>
<feature type="region of interest" description="Disordered" evidence="7">
    <location>
        <begin position="555"/>
        <end position="579"/>
    </location>
</feature>